<dbReference type="Pfam" id="PF03150">
    <property type="entry name" value="CCP_MauG"/>
    <property type="match status" value="1"/>
</dbReference>
<dbReference type="InterPro" id="IPR026259">
    <property type="entry name" value="MauG/Cytc_peroxidase"/>
</dbReference>
<feature type="domain" description="Cytochrome c" evidence="10">
    <location>
        <begin position="185"/>
        <end position="302"/>
    </location>
</feature>
<feature type="binding site" description="covalent" evidence="8">
    <location>
        <position position="199"/>
    </location>
    <ligand>
        <name>heme c</name>
        <dbReference type="ChEBI" id="CHEBI:61717"/>
        <label>2</label>
    </ligand>
</feature>
<dbReference type="PROSITE" id="PS51007">
    <property type="entry name" value="CYTC"/>
    <property type="match status" value="1"/>
</dbReference>
<accession>A0A176XFR0</accession>
<organism evidence="11 12">
    <name type="scientific">Agrobacterium tumefaciens</name>
    <dbReference type="NCBI Taxonomy" id="358"/>
    <lineage>
        <taxon>Bacteria</taxon>
        <taxon>Pseudomonadati</taxon>
        <taxon>Pseudomonadota</taxon>
        <taxon>Alphaproteobacteria</taxon>
        <taxon>Hyphomicrobiales</taxon>
        <taxon>Rhizobiaceae</taxon>
        <taxon>Rhizobium/Agrobacterium group</taxon>
        <taxon>Agrobacterium</taxon>
        <taxon>Agrobacterium tumefaciens complex</taxon>
    </lineage>
</organism>
<evidence type="ECO:0000256" key="7">
    <source>
        <dbReference type="ARBA" id="ARBA00023004"/>
    </source>
</evidence>
<evidence type="ECO:0000259" key="10">
    <source>
        <dbReference type="PROSITE" id="PS51007"/>
    </source>
</evidence>
<dbReference type="SUPFAM" id="SSF46626">
    <property type="entry name" value="Cytochrome c"/>
    <property type="match status" value="2"/>
</dbReference>
<evidence type="ECO:0000256" key="1">
    <source>
        <dbReference type="ARBA" id="ARBA00004418"/>
    </source>
</evidence>
<keyword evidence="4" id="KW-0732">Signal</keyword>
<feature type="binding site" description="covalent" evidence="8">
    <location>
        <position position="59"/>
    </location>
    <ligand>
        <name>heme c</name>
        <dbReference type="ChEBI" id="CHEBI:61717"/>
        <label>1</label>
    </ligand>
</feature>
<evidence type="ECO:0000256" key="4">
    <source>
        <dbReference type="ARBA" id="ARBA00022729"/>
    </source>
</evidence>
<feature type="binding site" description="axial binding residue" evidence="9">
    <location>
        <position position="203"/>
    </location>
    <ligand>
        <name>heme c</name>
        <dbReference type="ChEBI" id="CHEBI:61717"/>
        <label>2</label>
    </ligand>
    <ligandPart>
        <name>Fe</name>
        <dbReference type="ChEBI" id="CHEBI:18248"/>
    </ligandPart>
</feature>
<dbReference type="InterPro" id="IPR036909">
    <property type="entry name" value="Cyt_c-like_dom_sf"/>
</dbReference>
<evidence type="ECO:0000256" key="3">
    <source>
        <dbReference type="ARBA" id="ARBA00022723"/>
    </source>
</evidence>
<name>A0A176XFR0_AGRTU</name>
<evidence type="ECO:0000256" key="9">
    <source>
        <dbReference type="PIRSR" id="PIRSR000294-2"/>
    </source>
</evidence>
<dbReference type="PANTHER" id="PTHR30600">
    <property type="entry name" value="CYTOCHROME C PEROXIDASE-RELATED"/>
    <property type="match status" value="1"/>
</dbReference>
<dbReference type="PANTHER" id="PTHR30600:SF7">
    <property type="entry name" value="CYTOCHROME C PEROXIDASE-RELATED"/>
    <property type="match status" value="1"/>
</dbReference>
<dbReference type="GO" id="GO:0042597">
    <property type="term" value="C:periplasmic space"/>
    <property type="evidence" value="ECO:0007669"/>
    <property type="project" value="UniProtKB-SubCell"/>
</dbReference>
<dbReference type="GO" id="GO:0009055">
    <property type="term" value="F:electron transfer activity"/>
    <property type="evidence" value="ECO:0007669"/>
    <property type="project" value="InterPro"/>
</dbReference>
<dbReference type="Gene3D" id="1.10.760.10">
    <property type="entry name" value="Cytochrome c-like domain"/>
    <property type="match status" value="2"/>
</dbReference>
<feature type="binding site" description="axial binding residue" evidence="9">
    <location>
        <position position="60"/>
    </location>
    <ligand>
        <name>heme c</name>
        <dbReference type="ChEBI" id="CHEBI:61717"/>
        <label>1</label>
    </ligand>
    <ligandPart>
        <name>Fe</name>
        <dbReference type="ChEBI" id="CHEBI:18248"/>
    </ligandPart>
</feature>
<dbReference type="GO" id="GO:0004130">
    <property type="term" value="F:cytochrome-c peroxidase activity"/>
    <property type="evidence" value="ECO:0007669"/>
    <property type="project" value="TreeGrafter"/>
</dbReference>
<evidence type="ECO:0000256" key="8">
    <source>
        <dbReference type="PIRSR" id="PIRSR000294-1"/>
    </source>
</evidence>
<comment type="PTM">
    <text evidence="8">Binds 2 heme groups per subunit.</text>
</comment>
<proteinExistence type="predicted"/>
<comment type="subcellular location">
    <subcellularLocation>
        <location evidence="1">Periplasm</location>
    </subcellularLocation>
</comment>
<feature type="binding site" description="covalent" evidence="8">
    <location>
        <position position="56"/>
    </location>
    <ligand>
        <name>heme c</name>
        <dbReference type="ChEBI" id="CHEBI:61717"/>
        <label>1</label>
    </ligand>
</feature>
<keyword evidence="7 9" id="KW-0408">Iron</keyword>
<dbReference type="AlphaFoldDB" id="A0A176XFR0"/>
<evidence type="ECO:0000313" key="12">
    <source>
        <dbReference type="Proteomes" id="UP000077098"/>
    </source>
</evidence>
<keyword evidence="2 8" id="KW-0349">Heme</keyword>
<dbReference type="GO" id="GO:0046872">
    <property type="term" value="F:metal ion binding"/>
    <property type="evidence" value="ECO:0007669"/>
    <property type="project" value="UniProtKB-KW"/>
</dbReference>
<keyword evidence="3 9" id="KW-0479">Metal-binding</keyword>
<dbReference type="InterPro" id="IPR051395">
    <property type="entry name" value="Cytochrome_c_Peroxidase/MauG"/>
</dbReference>
<keyword evidence="5" id="KW-0574">Periplasm</keyword>
<evidence type="ECO:0000256" key="2">
    <source>
        <dbReference type="ARBA" id="ARBA00022617"/>
    </source>
</evidence>
<dbReference type="InterPro" id="IPR004852">
    <property type="entry name" value="Di-haem_cyt_c_peroxidsae"/>
</dbReference>
<dbReference type="EMBL" id="LXPS01000006">
    <property type="protein sequence ID" value="OAE48462.1"/>
    <property type="molecule type" value="Genomic_DNA"/>
</dbReference>
<dbReference type="PIRSF" id="PIRSF000294">
    <property type="entry name" value="Cytochrome-c_peroxidase"/>
    <property type="match status" value="1"/>
</dbReference>
<gene>
    <name evidence="11" type="ORF">A7J57_21945</name>
</gene>
<feature type="binding site" description="axial binding residue" evidence="9">
    <location>
        <position position="277"/>
    </location>
    <ligand>
        <name>heme c</name>
        <dbReference type="ChEBI" id="CHEBI:61717"/>
        <label>2</label>
    </ligand>
    <ligandPart>
        <name>Fe</name>
        <dbReference type="ChEBI" id="CHEBI:18248"/>
    </ligandPart>
</feature>
<protein>
    <recommendedName>
        <fullName evidence="10">Cytochrome c domain-containing protein</fullName>
    </recommendedName>
</protein>
<evidence type="ECO:0000256" key="6">
    <source>
        <dbReference type="ARBA" id="ARBA00023002"/>
    </source>
</evidence>
<dbReference type="GO" id="GO:0020037">
    <property type="term" value="F:heme binding"/>
    <property type="evidence" value="ECO:0007669"/>
    <property type="project" value="InterPro"/>
</dbReference>
<reference evidence="11 12" key="1">
    <citation type="submission" date="2016-05" db="EMBL/GenBank/DDBJ databases">
        <authorList>
            <person name="Lavstsen T."/>
            <person name="Jespersen J.S."/>
        </authorList>
    </citation>
    <scope>NUCLEOTIDE SEQUENCE [LARGE SCALE GENOMIC DNA]</scope>
    <source>
        <strain evidence="11 12">KCJ1736</strain>
    </source>
</reference>
<comment type="cofactor">
    <cofactor evidence="8">
        <name>heme</name>
        <dbReference type="ChEBI" id="CHEBI:30413"/>
    </cofactor>
    <text evidence="8">Binds 2 heme groups.</text>
</comment>
<evidence type="ECO:0000256" key="5">
    <source>
        <dbReference type="ARBA" id="ARBA00022764"/>
    </source>
</evidence>
<sequence>MFSSALSLSEDLLYYSGEENALAPLPAPPVLDPGKVLIGRRLFHDPVLSKQKALSCSTCHNLETGGTVRIPRTVGYQGRTHAFNAPTIFNVGNNYRLGWRGKFTSLLVQNEAILHDPNLMAVDWPTLLLRLNDDSSYDAVFRAQYGRAADRESVLDALVTYQQSLFTPDSAFDLYMRGDQNALSQAQKSGLRLFMEYGCVSCHQGSNIGGNMFQIFGVFGEPGTTTLPTPDDLDERLRLHDREENVFRVPSLRNVEITAPYFHDGRTETLAEAIAIMGMSQLGRQLSGEDIASLEAFLKSLTGVYDGKRLSTAVADEPR</sequence>
<comment type="caution">
    <text evidence="11">The sequence shown here is derived from an EMBL/GenBank/DDBJ whole genome shotgun (WGS) entry which is preliminary data.</text>
</comment>
<keyword evidence="6" id="KW-0560">Oxidoreductase</keyword>
<evidence type="ECO:0000313" key="11">
    <source>
        <dbReference type="EMBL" id="OAE48462.1"/>
    </source>
</evidence>
<dbReference type="InterPro" id="IPR009056">
    <property type="entry name" value="Cyt_c-like_dom"/>
</dbReference>
<dbReference type="Proteomes" id="UP000077098">
    <property type="component" value="Unassembled WGS sequence"/>
</dbReference>
<feature type="binding site" description="covalent" evidence="8">
    <location>
        <position position="202"/>
    </location>
    <ligand>
        <name>heme c</name>
        <dbReference type="ChEBI" id="CHEBI:61717"/>
        <label>2</label>
    </ligand>
</feature>